<dbReference type="CDD" id="cd00771">
    <property type="entry name" value="ThrRS_core"/>
    <property type="match status" value="1"/>
</dbReference>
<dbReference type="InterPro" id="IPR012675">
    <property type="entry name" value="Beta-grasp_dom_sf"/>
</dbReference>
<gene>
    <name evidence="13" type="primary">thrS</name>
    <name evidence="17" type="ORF">SAMN05443428_10972</name>
</gene>
<dbReference type="FunFam" id="3.40.50.800:FF:000001">
    <property type="entry name" value="Threonine--tRNA ligase"/>
    <property type="match status" value="1"/>
</dbReference>
<dbReference type="FunFam" id="3.10.20.30:FF:000005">
    <property type="entry name" value="Threonine--tRNA ligase"/>
    <property type="match status" value="1"/>
</dbReference>
<reference evidence="18" key="1">
    <citation type="submission" date="2017-02" db="EMBL/GenBank/DDBJ databases">
        <authorList>
            <person name="Varghese N."/>
            <person name="Submissions S."/>
        </authorList>
    </citation>
    <scope>NUCLEOTIDE SEQUENCE [LARGE SCALE GENOMIC DNA]</scope>
    <source>
        <strain evidence="18">USBA 833</strain>
    </source>
</reference>
<dbReference type="PANTHER" id="PTHR11451:SF44">
    <property type="entry name" value="THREONINE--TRNA LIGASE, CHLOROPLASTIC_MITOCHONDRIAL 2"/>
    <property type="match status" value="1"/>
</dbReference>
<evidence type="ECO:0000256" key="12">
    <source>
        <dbReference type="ARBA" id="ARBA00049515"/>
    </source>
</evidence>
<dbReference type="Pfam" id="PF07973">
    <property type="entry name" value="tRNA_SAD"/>
    <property type="match status" value="1"/>
</dbReference>
<feature type="domain" description="Aminoacyl-transfer RNA synthetases class-II family profile" evidence="15">
    <location>
        <begin position="266"/>
        <end position="532"/>
    </location>
</feature>
<dbReference type="InterPro" id="IPR036621">
    <property type="entry name" value="Anticodon-bd_dom_sf"/>
</dbReference>
<dbReference type="OrthoDB" id="9802304at2"/>
<dbReference type="Gene3D" id="3.10.20.30">
    <property type="match status" value="1"/>
</dbReference>
<dbReference type="GO" id="GO:0005524">
    <property type="term" value="F:ATP binding"/>
    <property type="evidence" value="ECO:0007669"/>
    <property type="project" value="UniProtKB-UniRule"/>
</dbReference>
<keyword evidence="10 13" id="KW-0648">Protein biosynthesis</keyword>
<dbReference type="FunFam" id="3.30.54.20:FF:000002">
    <property type="entry name" value="Threonine--tRNA ligase"/>
    <property type="match status" value="1"/>
</dbReference>
<comment type="catalytic activity">
    <reaction evidence="12 13">
        <text>tRNA(Thr) + L-threonine + ATP = L-threonyl-tRNA(Thr) + AMP + diphosphate + H(+)</text>
        <dbReference type="Rhea" id="RHEA:24624"/>
        <dbReference type="Rhea" id="RHEA-COMP:9670"/>
        <dbReference type="Rhea" id="RHEA-COMP:9704"/>
        <dbReference type="ChEBI" id="CHEBI:15378"/>
        <dbReference type="ChEBI" id="CHEBI:30616"/>
        <dbReference type="ChEBI" id="CHEBI:33019"/>
        <dbReference type="ChEBI" id="CHEBI:57926"/>
        <dbReference type="ChEBI" id="CHEBI:78442"/>
        <dbReference type="ChEBI" id="CHEBI:78534"/>
        <dbReference type="ChEBI" id="CHEBI:456215"/>
        <dbReference type="EC" id="6.1.1.3"/>
    </reaction>
</comment>
<dbReference type="GO" id="GO:0000049">
    <property type="term" value="F:tRNA binding"/>
    <property type="evidence" value="ECO:0007669"/>
    <property type="project" value="UniProtKB-KW"/>
</dbReference>
<evidence type="ECO:0000256" key="11">
    <source>
        <dbReference type="ARBA" id="ARBA00023146"/>
    </source>
</evidence>
<evidence type="ECO:0000256" key="13">
    <source>
        <dbReference type="HAMAP-Rule" id="MF_00184"/>
    </source>
</evidence>
<dbReference type="GO" id="GO:0016740">
    <property type="term" value="F:transferase activity"/>
    <property type="evidence" value="ECO:0007669"/>
    <property type="project" value="UniProtKB-ARBA"/>
</dbReference>
<dbReference type="AlphaFoldDB" id="A0A1T4XI24"/>
<dbReference type="RefSeq" id="WP_078696502.1">
    <property type="nucleotide sequence ID" value="NZ_FUYH01000009.1"/>
</dbReference>
<dbReference type="EC" id="6.1.1.3" evidence="13"/>
<evidence type="ECO:0000256" key="4">
    <source>
        <dbReference type="ARBA" id="ARBA00022598"/>
    </source>
</evidence>
<dbReference type="Proteomes" id="UP000190105">
    <property type="component" value="Unassembled WGS sequence"/>
</dbReference>
<dbReference type="CDD" id="cd01667">
    <property type="entry name" value="TGS_ThrRS"/>
    <property type="match status" value="1"/>
</dbReference>
<protein>
    <recommendedName>
        <fullName evidence="13">Threonine--tRNA ligase</fullName>
        <ecNumber evidence="13">6.1.1.3</ecNumber>
    </recommendedName>
    <alternativeName>
        <fullName evidence="13">Threonyl-tRNA synthetase</fullName>
        <shortName evidence="13">ThrRS</shortName>
    </alternativeName>
</protein>
<dbReference type="InterPro" id="IPR004154">
    <property type="entry name" value="Anticodon-bd"/>
</dbReference>
<comment type="similarity">
    <text evidence="1 13">Belongs to the class-II aminoacyl-tRNA synthetase family.</text>
</comment>
<dbReference type="InterPro" id="IPR004095">
    <property type="entry name" value="TGS"/>
</dbReference>
<keyword evidence="3 13" id="KW-0820">tRNA-binding</keyword>
<dbReference type="Gene3D" id="3.30.930.10">
    <property type="entry name" value="Bira Bifunctional Protein, Domain 2"/>
    <property type="match status" value="1"/>
</dbReference>
<accession>A0A1T4XI24</accession>
<evidence type="ECO:0000256" key="7">
    <source>
        <dbReference type="ARBA" id="ARBA00022833"/>
    </source>
</evidence>
<evidence type="ECO:0000256" key="6">
    <source>
        <dbReference type="ARBA" id="ARBA00022741"/>
    </source>
</evidence>
<evidence type="ECO:0000256" key="14">
    <source>
        <dbReference type="SAM" id="Coils"/>
    </source>
</evidence>
<evidence type="ECO:0000256" key="1">
    <source>
        <dbReference type="ARBA" id="ARBA00008226"/>
    </source>
</evidence>
<dbReference type="PROSITE" id="PS51880">
    <property type="entry name" value="TGS"/>
    <property type="match status" value="1"/>
</dbReference>
<dbReference type="InterPro" id="IPR006195">
    <property type="entry name" value="aa-tRNA-synth_II"/>
</dbReference>
<evidence type="ECO:0000259" key="16">
    <source>
        <dbReference type="PROSITE" id="PS51880"/>
    </source>
</evidence>
<evidence type="ECO:0000256" key="10">
    <source>
        <dbReference type="ARBA" id="ARBA00022917"/>
    </source>
</evidence>
<dbReference type="SUPFAM" id="SSF55681">
    <property type="entry name" value="Class II aaRS and biotin synthetases"/>
    <property type="match status" value="1"/>
</dbReference>
<evidence type="ECO:0000256" key="2">
    <source>
        <dbReference type="ARBA" id="ARBA00022490"/>
    </source>
</evidence>
<keyword evidence="9 13" id="KW-0694">RNA-binding</keyword>
<dbReference type="SMART" id="SM00863">
    <property type="entry name" value="tRNA_SAD"/>
    <property type="match status" value="1"/>
</dbReference>
<evidence type="ECO:0000313" key="17">
    <source>
        <dbReference type="EMBL" id="SKA89093.1"/>
    </source>
</evidence>
<comment type="subcellular location">
    <subcellularLocation>
        <location evidence="13">Cytoplasm</location>
    </subcellularLocation>
</comment>
<dbReference type="GO" id="GO:0005737">
    <property type="term" value="C:cytoplasm"/>
    <property type="evidence" value="ECO:0007669"/>
    <property type="project" value="UniProtKB-SubCell"/>
</dbReference>
<organism evidence="17 18">
    <name type="scientific">Caloramator quimbayensis</name>
    <dbReference type="NCBI Taxonomy" id="1147123"/>
    <lineage>
        <taxon>Bacteria</taxon>
        <taxon>Bacillati</taxon>
        <taxon>Bacillota</taxon>
        <taxon>Clostridia</taxon>
        <taxon>Eubacteriales</taxon>
        <taxon>Clostridiaceae</taxon>
        <taxon>Caloramator</taxon>
    </lineage>
</organism>
<evidence type="ECO:0000313" key="18">
    <source>
        <dbReference type="Proteomes" id="UP000190105"/>
    </source>
</evidence>
<evidence type="ECO:0000256" key="5">
    <source>
        <dbReference type="ARBA" id="ARBA00022723"/>
    </source>
</evidence>
<dbReference type="EMBL" id="FUYH01000009">
    <property type="protein sequence ID" value="SKA89093.1"/>
    <property type="molecule type" value="Genomic_DNA"/>
</dbReference>
<keyword evidence="8 13" id="KW-0067">ATP-binding</keyword>
<dbReference type="PROSITE" id="PS50862">
    <property type="entry name" value="AA_TRNA_LIGASE_II"/>
    <property type="match status" value="1"/>
</dbReference>
<dbReference type="InterPro" id="IPR012676">
    <property type="entry name" value="TGS-like"/>
</dbReference>
<dbReference type="GO" id="GO:0140096">
    <property type="term" value="F:catalytic activity, acting on a protein"/>
    <property type="evidence" value="ECO:0007669"/>
    <property type="project" value="UniProtKB-ARBA"/>
</dbReference>
<comment type="cofactor">
    <cofactor evidence="13">
        <name>Zn(2+)</name>
        <dbReference type="ChEBI" id="CHEBI:29105"/>
    </cofactor>
    <text evidence="13">Binds 1 zinc ion per subunit.</text>
</comment>
<keyword evidence="14" id="KW-0175">Coiled coil</keyword>
<dbReference type="SUPFAM" id="SSF55186">
    <property type="entry name" value="ThrRS/AlaRS common domain"/>
    <property type="match status" value="1"/>
</dbReference>
<keyword evidence="6 13" id="KW-0547">Nucleotide-binding</keyword>
<dbReference type="InterPro" id="IPR045864">
    <property type="entry name" value="aa-tRNA-synth_II/BPL/LPL"/>
</dbReference>
<evidence type="ECO:0000259" key="15">
    <source>
        <dbReference type="PROSITE" id="PS50862"/>
    </source>
</evidence>
<evidence type="ECO:0000256" key="8">
    <source>
        <dbReference type="ARBA" id="ARBA00022840"/>
    </source>
</evidence>
<keyword evidence="4 13" id="KW-0436">Ligase</keyword>
<sequence>MIKVTLKDGKVLEFEGPVKAEEVVKKIGMGLYKAAMAVKIDGEVFDLMTEIKNDCSIEVLTFDDEDGRWTLRHTASHILAQAVKRLYPKVKLAIGPAIDTGFYYDFDADFSITPEMLETIEKEMEKIIKEDLSLERFELPRIEAIKFMEDLGESYKVELIKDLPEDAVISFYKQGEFTDLCAGPHVLSTGRVKAVKLLSVAGAYWRGDEKNKMLQRVYGTAFTKKSELEDYLKMLEEAKKRDHRKLGKELDLFSIHEEGPGFPFFHPKGMVVRNMLEDFWRKEHTRRGYKEIKTPIILNEALWHQSGHWDHYKENMYFTKIDEMDYAIKPMNCPGGILVYKNSMHSYRELPLRMGELGLVHRHEISGALHGLMRVRCFTQDDAHIFMTPAQIKDEVLGVINLTDYVYKLFGFEYHVELSTRPENSMGSDEDWEHATNSLREALEAAKLDYKVNEGDGAFYGPKIDFHLKDCIGRTWQCGTIQLDFQMPERFDLNYIGEDGEKHRPVMVHRTIFGSIERFIGILIEQYAGAFPTWLSPVQVKILPVTDRANEYAKQLEAKLKDMEIRVELDLRNEKIGYKIREAQLEKTPYMIILGDKEVEAGNVSVRSRKEGDLGSMEFDAFIEKIKEEIDKKISNI</sequence>
<dbReference type="PANTHER" id="PTHR11451">
    <property type="entry name" value="THREONINE-TRNA LIGASE"/>
    <property type="match status" value="1"/>
</dbReference>
<comment type="subunit">
    <text evidence="13">Homodimer.</text>
</comment>
<dbReference type="Pfam" id="PF02824">
    <property type="entry name" value="TGS"/>
    <property type="match status" value="1"/>
</dbReference>
<dbReference type="SUPFAM" id="SSF52954">
    <property type="entry name" value="Class II aaRS ABD-related"/>
    <property type="match status" value="1"/>
</dbReference>
<keyword evidence="18" id="KW-1185">Reference proteome</keyword>
<feature type="binding site" evidence="13">
    <location>
        <position position="333"/>
    </location>
    <ligand>
        <name>Zn(2+)</name>
        <dbReference type="ChEBI" id="CHEBI:29105"/>
        <note>catalytic</note>
    </ligand>
</feature>
<feature type="binding site" evidence="13">
    <location>
        <position position="509"/>
    </location>
    <ligand>
        <name>Zn(2+)</name>
        <dbReference type="ChEBI" id="CHEBI:29105"/>
        <note>catalytic</note>
    </ligand>
</feature>
<feature type="coiled-coil region" evidence="14">
    <location>
        <begin position="546"/>
        <end position="573"/>
    </location>
</feature>
<dbReference type="NCBIfam" id="TIGR00418">
    <property type="entry name" value="thrS"/>
    <property type="match status" value="1"/>
</dbReference>
<dbReference type="FunFam" id="3.30.930.10:FF:000002">
    <property type="entry name" value="Threonine--tRNA ligase"/>
    <property type="match status" value="1"/>
</dbReference>
<dbReference type="InterPro" id="IPR012947">
    <property type="entry name" value="tRNA_SAD"/>
</dbReference>
<dbReference type="Pfam" id="PF03129">
    <property type="entry name" value="HGTP_anticodon"/>
    <property type="match status" value="1"/>
</dbReference>
<keyword evidence="5 13" id="KW-0479">Metal-binding</keyword>
<proteinExistence type="inferred from homology"/>
<name>A0A1T4XI24_9CLOT</name>
<dbReference type="InterPro" id="IPR002314">
    <property type="entry name" value="aa-tRNA-synt_IIb"/>
</dbReference>
<dbReference type="Pfam" id="PF00587">
    <property type="entry name" value="tRNA-synt_2b"/>
    <property type="match status" value="1"/>
</dbReference>
<dbReference type="FunFam" id="3.30.980.10:FF:000005">
    <property type="entry name" value="Threonyl-tRNA synthetase, mitochondrial"/>
    <property type="match status" value="1"/>
</dbReference>
<dbReference type="Gene3D" id="3.30.980.10">
    <property type="entry name" value="Threonyl-trna Synthetase, Chain A, domain 2"/>
    <property type="match status" value="1"/>
</dbReference>
<evidence type="ECO:0000256" key="9">
    <source>
        <dbReference type="ARBA" id="ARBA00022884"/>
    </source>
</evidence>
<dbReference type="GO" id="GO:0004829">
    <property type="term" value="F:threonine-tRNA ligase activity"/>
    <property type="evidence" value="ECO:0007669"/>
    <property type="project" value="UniProtKB-UniRule"/>
</dbReference>
<dbReference type="Gene3D" id="3.40.50.800">
    <property type="entry name" value="Anticodon-binding domain"/>
    <property type="match status" value="1"/>
</dbReference>
<dbReference type="STRING" id="1147123.SAMN05443428_10972"/>
<dbReference type="InterPro" id="IPR018163">
    <property type="entry name" value="Thr/Ala-tRNA-synth_IIc_edit"/>
</dbReference>
<dbReference type="Gene3D" id="3.30.54.20">
    <property type="match status" value="1"/>
</dbReference>
<evidence type="ECO:0000256" key="3">
    <source>
        <dbReference type="ARBA" id="ARBA00022555"/>
    </source>
</evidence>
<keyword evidence="11 13" id="KW-0030">Aminoacyl-tRNA synthetase</keyword>
<dbReference type="PRINTS" id="PR01047">
    <property type="entry name" value="TRNASYNTHTHR"/>
</dbReference>
<dbReference type="InterPro" id="IPR002320">
    <property type="entry name" value="Thr-tRNA-ligase_IIa"/>
</dbReference>
<keyword evidence="2 13" id="KW-0963">Cytoplasm</keyword>
<comment type="caution">
    <text evidence="13">Lacks conserved residue(s) required for the propagation of feature annotation.</text>
</comment>
<keyword evidence="7 13" id="KW-0862">Zinc</keyword>
<dbReference type="HAMAP" id="MF_00184">
    <property type="entry name" value="Thr_tRNA_synth"/>
    <property type="match status" value="1"/>
</dbReference>
<feature type="domain" description="TGS" evidence="16">
    <location>
        <begin position="1"/>
        <end position="61"/>
    </location>
</feature>
<dbReference type="GO" id="GO:0046872">
    <property type="term" value="F:metal ion binding"/>
    <property type="evidence" value="ECO:0007669"/>
    <property type="project" value="UniProtKB-KW"/>
</dbReference>
<dbReference type="CDD" id="cd00860">
    <property type="entry name" value="ThrRS_anticodon"/>
    <property type="match status" value="1"/>
</dbReference>
<dbReference type="SUPFAM" id="SSF81271">
    <property type="entry name" value="TGS-like"/>
    <property type="match status" value="1"/>
</dbReference>
<dbReference type="GO" id="GO:0006435">
    <property type="term" value="P:threonyl-tRNA aminoacylation"/>
    <property type="evidence" value="ECO:0007669"/>
    <property type="project" value="UniProtKB-UniRule"/>
</dbReference>
<feature type="binding site" evidence="13">
    <location>
        <position position="384"/>
    </location>
    <ligand>
        <name>Zn(2+)</name>
        <dbReference type="ChEBI" id="CHEBI:29105"/>
        <note>catalytic</note>
    </ligand>
</feature>
<dbReference type="InterPro" id="IPR033728">
    <property type="entry name" value="ThrRS_core"/>
</dbReference>
<dbReference type="InterPro" id="IPR047246">
    <property type="entry name" value="ThrRS_anticodon"/>
</dbReference>